<reference evidence="2" key="2">
    <citation type="submission" date="2019-06" db="EMBL/GenBank/DDBJ databases">
        <title>Co-occurence of chitin degradation, pigmentation and bioactivity in marine Pseudoalteromonas.</title>
        <authorList>
            <person name="Sonnenschein E.C."/>
            <person name="Bech P.K."/>
        </authorList>
    </citation>
    <scope>NUCLEOTIDE SEQUENCE [LARGE SCALE GENOMIC DNA]</scope>
    <source>
        <strain evidence="2">S2599</strain>
    </source>
</reference>
<reference evidence="1 2" key="1">
    <citation type="submission" date="2018-01" db="EMBL/GenBank/DDBJ databases">
        <authorList>
            <person name="Paulsen S."/>
            <person name="Gram L.K."/>
        </authorList>
    </citation>
    <scope>NUCLEOTIDE SEQUENCE [LARGE SCALE GENOMIC DNA]</scope>
    <source>
        <strain evidence="1 2">S2599</strain>
    </source>
</reference>
<comment type="caution">
    <text evidence="1">The sequence shown here is derived from an EMBL/GenBank/DDBJ whole genome shotgun (WGS) entry which is preliminary data.</text>
</comment>
<evidence type="ECO:0000313" key="2">
    <source>
        <dbReference type="Proteomes" id="UP000306719"/>
    </source>
</evidence>
<organism evidence="1 2">
    <name type="scientific">Pseudoalteromonas rubra</name>
    <dbReference type="NCBI Taxonomy" id="43658"/>
    <lineage>
        <taxon>Bacteria</taxon>
        <taxon>Pseudomonadati</taxon>
        <taxon>Pseudomonadota</taxon>
        <taxon>Gammaproteobacteria</taxon>
        <taxon>Alteromonadales</taxon>
        <taxon>Pseudoalteromonadaceae</taxon>
        <taxon>Pseudoalteromonas</taxon>
    </lineage>
</organism>
<dbReference type="EMBL" id="PNCJ01000023">
    <property type="protein sequence ID" value="TMP35515.1"/>
    <property type="molecule type" value="Genomic_DNA"/>
</dbReference>
<gene>
    <name evidence="1" type="ORF">CWB98_15995</name>
</gene>
<dbReference type="OrthoDB" id="6314340at2"/>
<proteinExistence type="predicted"/>
<dbReference type="Proteomes" id="UP000306719">
    <property type="component" value="Unassembled WGS sequence"/>
</dbReference>
<protein>
    <submittedName>
        <fullName evidence="1">Uncharacterized protein</fullName>
    </submittedName>
</protein>
<name>A0A5S3WWS1_9GAMM</name>
<accession>A0A5S3WWS1</accession>
<evidence type="ECO:0000313" key="1">
    <source>
        <dbReference type="EMBL" id="TMP35515.1"/>
    </source>
</evidence>
<dbReference type="RefSeq" id="WP_138545741.1">
    <property type="nucleotide sequence ID" value="NZ_PNCJ01000023.1"/>
</dbReference>
<dbReference type="AlphaFoldDB" id="A0A5S3WWS1"/>
<sequence length="264" mass="28979">MSNSQTMSLDQRIAALQQTNGELVASNNTLTQTVTGKMGEINSALANSKAEVTSTLAEAQQTVDDYVANARRDNTFIRLTKNQYGHLTEGGLLQHFTHNPALSMSFEVYRTIESGILWADRDDEEKEILTAMGLTGSAHFKPAPIRIIRMRWQDAPADKGAHAFYQVIHSSNRLTCASYAKLVSGSIYGTGFHGITDEWGLCGNYYGGKPGTYLHCHPYINSPSGEVLFAWFGVVSGFVPLDRDNPVWGYYPHIAASHGEDATV</sequence>